<dbReference type="SUPFAM" id="SSF46785">
    <property type="entry name" value="Winged helix' DNA-binding domain"/>
    <property type="match status" value="1"/>
</dbReference>
<dbReference type="SUPFAM" id="SSF144074">
    <property type="entry name" value="E2F-DP heterodimerization region"/>
    <property type="match status" value="1"/>
</dbReference>
<dbReference type="InterPro" id="IPR032198">
    <property type="entry name" value="E2F_CC-MB"/>
</dbReference>
<name>A0ABM1MB75_NICVS</name>
<dbReference type="Gene3D" id="6.10.250.540">
    <property type="match status" value="1"/>
</dbReference>
<proteinExistence type="inferred from homology"/>
<comment type="subcellular location">
    <subcellularLocation>
        <location evidence="5">Nucleus</location>
    </subcellularLocation>
</comment>
<dbReference type="GeneID" id="108559165"/>
<dbReference type="Gene3D" id="1.10.10.10">
    <property type="entry name" value="Winged helix-like DNA-binding domain superfamily/Winged helix DNA-binding domain"/>
    <property type="match status" value="1"/>
</dbReference>
<dbReference type="InterPro" id="IPR003316">
    <property type="entry name" value="E2F_WHTH_DNA-bd_dom"/>
</dbReference>
<dbReference type="Pfam" id="PF02319">
    <property type="entry name" value="WHD_E2F_TDP"/>
    <property type="match status" value="1"/>
</dbReference>
<dbReference type="InterPro" id="IPR036388">
    <property type="entry name" value="WH-like_DNA-bd_sf"/>
</dbReference>
<keyword evidence="2 5" id="KW-0805">Transcription regulation</keyword>
<keyword evidence="7" id="KW-1185">Reference proteome</keyword>
<dbReference type="Pfam" id="PF16421">
    <property type="entry name" value="E2F_CC-MB"/>
    <property type="match status" value="1"/>
</dbReference>
<dbReference type="SMART" id="SM01372">
    <property type="entry name" value="E2F_TDP"/>
    <property type="match status" value="1"/>
</dbReference>
<protein>
    <submittedName>
        <fullName evidence="8">Transcription factor E2F5-like</fullName>
    </submittedName>
</protein>
<keyword evidence="5" id="KW-0539">Nucleus</keyword>
<evidence type="ECO:0000259" key="6">
    <source>
        <dbReference type="SMART" id="SM01372"/>
    </source>
</evidence>
<evidence type="ECO:0000256" key="5">
    <source>
        <dbReference type="RuleBase" id="RU003796"/>
    </source>
</evidence>
<accession>A0ABM1MB75</accession>
<dbReference type="InterPro" id="IPR036390">
    <property type="entry name" value="WH_DNA-bd_sf"/>
</dbReference>
<evidence type="ECO:0000313" key="8">
    <source>
        <dbReference type="RefSeq" id="XP_017771825.1"/>
    </source>
</evidence>
<organism evidence="7 8">
    <name type="scientific">Nicrophorus vespilloides</name>
    <name type="common">Boreal carrion beetle</name>
    <dbReference type="NCBI Taxonomy" id="110193"/>
    <lineage>
        <taxon>Eukaryota</taxon>
        <taxon>Metazoa</taxon>
        <taxon>Ecdysozoa</taxon>
        <taxon>Arthropoda</taxon>
        <taxon>Hexapoda</taxon>
        <taxon>Insecta</taxon>
        <taxon>Pterygota</taxon>
        <taxon>Neoptera</taxon>
        <taxon>Endopterygota</taxon>
        <taxon>Coleoptera</taxon>
        <taxon>Polyphaga</taxon>
        <taxon>Staphyliniformia</taxon>
        <taxon>Silphidae</taxon>
        <taxon>Nicrophorinae</taxon>
        <taxon>Nicrophorus</taxon>
    </lineage>
</organism>
<keyword evidence="4 5" id="KW-0804">Transcription</keyword>
<keyword evidence="3 5" id="KW-0238">DNA-binding</keyword>
<dbReference type="PANTHER" id="PTHR12081">
    <property type="entry name" value="TRANSCRIPTION FACTOR E2F"/>
    <property type="match status" value="1"/>
</dbReference>
<evidence type="ECO:0000313" key="7">
    <source>
        <dbReference type="Proteomes" id="UP000695000"/>
    </source>
</evidence>
<evidence type="ECO:0000256" key="3">
    <source>
        <dbReference type="ARBA" id="ARBA00023125"/>
    </source>
</evidence>
<dbReference type="Proteomes" id="UP000695000">
    <property type="component" value="Unplaced"/>
</dbReference>
<dbReference type="PANTHER" id="PTHR12081:SF18">
    <property type="entry name" value="TRANSCRIPTION FACTOR E2F2-RELATED"/>
    <property type="match status" value="1"/>
</dbReference>
<evidence type="ECO:0000256" key="1">
    <source>
        <dbReference type="ARBA" id="ARBA00010940"/>
    </source>
</evidence>
<feature type="domain" description="E2F/DP family winged-helix DNA-binding" evidence="6">
    <location>
        <begin position="13"/>
        <end position="79"/>
    </location>
</feature>
<evidence type="ECO:0000256" key="4">
    <source>
        <dbReference type="ARBA" id="ARBA00023163"/>
    </source>
</evidence>
<sequence>MVMAEMSDTPSSRFEKSLGLLTTKFVNLLQNSNGGVLDLKVAADQLAVRQKRRIYDITNVLEGIGLIEKKSKNSIQWKPYTYKDSLPSCTRNEIANKVMKLKKDISKLDYMENKLDKHRSWIEQSIRNVTEDLDNMRYLYVTKDDLKEVYGSKQRILLIQAPLNTIVKYDDQDDDFYQLRIKSKSSPIVACISKDDDVSSVKRYLDDFDTEEPRTKKSKNDNCLLSYTDVDDEIVTADILFKTVHNDINDNNSPNGNQCTKDFVPLNPLYQDDFSCSLLESEGAYDLFDIVTTV</sequence>
<evidence type="ECO:0000256" key="2">
    <source>
        <dbReference type="ARBA" id="ARBA00023015"/>
    </source>
</evidence>
<comment type="similarity">
    <text evidence="1 5">Belongs to the E2F/DP family.</text>
</comment>
<reference evidence="8" key="1">
    <citation type="submission" date="2025-08" db="UniProtKB">
        <authorList>
            <consortium name="RefSeq"/>
        </authorList>
    </citation>
    <scope>IDENTIFICATION</scope>
    <source>
        <tissue evidence="8">Whole Larva</tissue>
    </source>
</reference>
<dbReference type="InterPro" id="IPR037241">
    <property type="entry name" value="E2F-DP_heterodim"/>
</dbReference>
<dbReference type="InterPro" id="IPR015633">
    <property type="entry name" value="E2F"/>
</dbReference>
<dbReference type="RefSeq" id="XP_017771825.1">
    <property type="nucleotide sequence ID" value="XM_017916336.1"/>
</dbReference>
<gene>
    <name evidence="8" type="primary">LOC108559165</name>
</gene>